<name>A0A2S9WWC9_9FLAO</name>
<dbReference type="Proteomes" id="UP000239532">
    <property type="component" value="Unassembled WGS sequence"/>
</dbReference>
<comment type="caution">
    <text evidence="1">The sequence shown here is derived from an EMBL/GenBank/DDBJ whole genome shotgun (WGS) entry which is preliminary data.</text>
</comment>
<dbReference type="SUPFAM" id="SSF56801">
    <property type="entry name" value="Acetyl-CoA synthetase-like"/>
    <property type="match status" value="1"/>
</dbReference>
<dbReference type="Gene3D" id="3.40.50.12780">
    <property type="entry name" value="N-terminal domain of ligase-like"/>
    <property type="match status" value="1"/>
</dbReference>
<dbReference type="EMBL" id="MQUC01000003">
    <property type="protein sequence ID" value="PRP67787.1"/>
    <property type="molecule type" value="Genomic_DNA"/>
</dbReference>
<keyword evidence="2" id="KW-1185">Reference proteome</keyword>
<evidence type="ECO:0000313" key="2">
    <source>
        <dbReference type="Proteomes" id="UP000239532"/>
    </source>
</evidence>
<dbReference type="InterPro" id="IPR053158">
    <property type="entry name" value="CapK_Type1_Caps_Biosynth"/>
</dbReference>
<accession>A0A2S9WWC9</accession>
<dbReference type="PANTHER" id="PTHR36932">
    <property type="entry name" value="CAPSULAR POLYSACCHARIDE BIOSYNTHESIS PROTEIN"/>
    <property type="match status" value="1"/>
</dbReference>
<protein>
    <submittedName>
        <fullName evidence="1">AMP-binding protein</fullName>
    </submittedName>
</protein>
<dbReference type="RefSeq" id="WP_105983487.1">
    <property type="nucleotide sequence ID" value="NZ_MQUC01000003.1"/>
</dbReference>
<organism evidence="1 2">
    <name type="scientific">Nonlabens agnitus</name>
    <dbReference type="NCBI Taxonomy" id="870484"/>
    <lineage>
        <taxon>Bacteria</taxon>
        <taxon>Pseudomonadati</taxon>
        <taxon>Bacteroidota</taxon>
        <taxon>Flavobacteriia</taxon>
        <taxon>Flavobacteriales</taxon>
        <taxon>Flavobacteriaceae</taxon>
        <taxon>Nonlabens</taxon>
    </lineage>
</organism>
<reference evidence="1 2" key="1">
    <citation type="submission" date="2016-11" db="EMBL/GenBank/DDBJ databases">
        <title>Trade-off between light-utilization and light-protection in marine flavobacteria.</title>
        <authorList>
            <person name="Kumagai Y."/>
        </authorList>
    </citation>
    <scope>NUCLEOTIDE SEQUENCE [LARGE SCALE GENOMIC DNA]</scope>
    <source>
        <strain evidence="1 2">JCM 17109</strain>
    </source>
</reference>
<dbReference type="AlphaFoldDB" id="A0A2S9WWC9"/>
<evidence type="ECO:0000313" key="1">
    <source>
        <dbReference type="EMBL" id="PRP67787.1"/>
    </source>
</evidence>
<proteinExistence type="predicted"/>
<dbReference type="InterPro" id="IPR042099">
    <property type="entry name" value="ANL_N_sf"/>
</dbReference>
<dbReference type="PANTHER" id="PTHR36932:SF1">
    <property type="entry name" value="CAPSULAR POLYSACCHARIDE BIOSYNTHESIS PROTEIN"/>
    <property type="match status" value="1"/>
</dbReference>
<dbReference type="OrthoDB" id="580775at2"/>
<gene>
    <name evidence="1" type="ORF">BST86_12135</name>
</gene>
<sequence>MPLQLFRKSLQWQGYDLKKAHQVLATALKWTHEDRLRQRDLMVKHHLKTNAFYNTHVQEKNVPWEALPILTKADLQQPLHQRLSKGYSTKNVFKGKTSGSSGHPFSFAKDKFCHALTWAAFDHAYQQHGIDLDRSLEARFYGIPSSGLPRFKEQLKDFVGNRHRFSIFNMSDGVLKGYLDRFRESEYHYINGYTSSIVLFAKYCQQQDVVLKEICPSLKVCIVTSEMLFEDDRTLLESVLGIPVINEYGSSETGLIAIQNADGDFTLNNSTLFIEVVDDQNQPVPDGTVGKILITDLFNKAHPFIRYEIGDLGSISTQNGFQVLMQLQGRTSDIARLPNGKVIPGLTFYYVTKSVMSESNNVIEFIIIQKKALVFEVQYVALQELTALEKEKIAKAMATYADASIEIVFTRMERLDRSKRDKLKQFMSDIS</sequence>